<accession>A0ABQ3NA23</accession>
<organism evidence="1 2">
    <name type="scientific">Neobacillus kokaensis</name>
    <dbReference type="NCBI Taxonomy" id="2759023"/>
    <lineage>
        <taxon>Bacteria</taxon>
        <taxon>Bacillati</taxon>
        <taxon>Bacillota</taxon>
        <taxon>Bacilli</taxon>
        <taxon>Bacillales</taxon>
        <taxon>Bacillaceae</taxon>
        <taxon>Neobacillus</taxon>
    </lineage>
</organism>
<dbReference type="EMBL" id="BNDS01000015">
    <property type="protein sequence ID" value="GHH99760.1"/>
    <property type="molecule type" value="Genomic_DNA"/>
</dbReference>
<proteinExistence type="predicted"/>
<sequence>MNLFIYVKILIVNCLLKRLSGKNTVQMLVNRRPLGSEKIPKSMDLLKNKCNNKINIMYSIKEIS</sequence>
<comment type="caution">
    <text evidence="1">The sequence shown here is derived from an EMBL/GenBank/DDBJ whole genome shotgun (WGS) entry which is preliminary data.</text>
</comment>
<name>A0ABQ3NA23_9BACI</name>
<reference evidence="1 2" key="1">
    <citation type="journal article" date="2022" name="Int. J. Syst. Evol. Microbiol.">
        <title>Neobacillus kokaensis sp. nov., isolated from soil.</title>
        <authorList>
            <person name="Yuki K."/>
            <person name="Matsubara H."/>
            <person name="Yamaguchi S."/>
        </authorList>
    </citation>
    <scope>NUCLEOTIDE SEQUENCE [LARGE SCALE GENOMIC DNA]</scope>
    <source>
        <strain evidence="1 2">LOB 377</strain>
    </source>
</reference>
<evidence type="ECO:0000313" key="1">
    <source>
        <dbReference type="EMBL" id="GHH99760.1"/>
    </source>
</evidence>
<protein>
    <submittedName>
        <fullName evidence="1">Uncharacterized protein</fullName>
    </submittedName>
</protein>
<evidence type="ECO:0000313" key="2">
    <source>
        <dbReference type="Proteomes" id="UP000637074"/>
    </source>
</evidence>
<dbReference type="Proteomes" id="UP000637074">
    <property type="component" value="Unassembled WGS sequence"/>
</dbReference>
<gene>
    <name evidence="1" type="ORF">AM1BK_33030</name>
</gene>
<keyword evidence="2" id="KW-1185">Reference proteome</keyword>